<dbReference type="Proteomes" id="UP000214365">
    <property type="component" value="Unassembled WGS sequence"/>
</dbReference>
<dbReference type="PROSITE" id="PS50011">
    <property type="entry name" value="PROTEIN_KINASE_DOM"/>
    <property type="match status" value="1"/>
</dbReference>
<comment type="domain">
    <text evidence="13">The VLRF1 domain mediates binding to the 60S ribosomal subunit.</text>
</comment>
<dbReference type="InterPro" id="IPR036236">
    <property type="entry name" value="Znf_C2H2_sf"/>
</dbReference>
<dbReference type="PROSITE" id="PS50006">
    <property type="entry name" value="FHA_DOMAIN"/>
    <property type="match status" value="1"/>
</dbReference>
<dbReference type="SUPFAM" id="SSF57667">
    <property type="entry name" value="beta-beta-alpha zinc fingers"/>
    <property type="match status" value="1"/>
</dbReference>
<dbReference type="EMBL" id="LFMY01000001">
    <property type="protein sequence ID" value="OKL63638.1"/>
    <property type="molecule type" value="Genomic_DNA"/>
</dbReference>
<dbReference type="PANTHER" id="PTHR16036:SF2">
    <property type="entry name" value="TRNA ENDONUCLEASE ANKZF1"/>
    <property type="match status" value="1"/>
</dbReference>
<accession>A0A225B1Q7</accession>
<keyword evidence="20" id="KW-1185">Reference proteome</keyword>
<evidence type="ECO:0000256" key="8">
    <source>
        <dbReference type="ARBA" id="ARBA00022759"/>
    </source>
</evidence>
<evidence type="ECO:0000256" key="2">
    <source>
        <dbReference type="ARBA" id="ARBA00005575"/>
    </source>
</evidence>
<keyword evidence="8 13" id="KW-0255">Endonuclease</keyword>
<keyword evidence="10 14" id="KW-0067">ATP-binding</keyword>
<dbReference type="GO" id="GO:0005524">
    <property type="term" value="F:ATP binding"/>
    <property type="evidence" value="ECO:0007669"/>
    <property type="project" value="UniProtKB-UniRule"/>
</dbReference>
<dbReference type="SUPFAM" id="SSF48403">
    <property type="entry name" value="Ankyrin repeat"/>
    <property type="match status" value="1"/>
</dbReference>
<dbReference type="SUPFAM" id="SSF49879">
    <property type="entry name" value="SMAD/FHA domain"/>
    <property type="match status" value="1"/>
</dbReference>
<keyword evidence="11" id="KW-0040">ANK repeat</keyword>
<dbReference type="InterPro" id="IPR047139">
    <property type="entry name" value="ANKZ1/VMS1"/>
</dbReference>
<dbReference type="InterPro" id="IPR041175">
    <property type="entry name" value="VLRF1/Vms1"/>
</dbReference>
<dbReference type="SMART" id="SM00240">
    <property type="entry name" value="FHA"/>
    <property type="match status" value="1"/>
</dbReference>
<feature type="domain" description="VLRF1" evidence="18">
    <location>
        <begin position="229"/>
        <end position="387"/>
    </location>
</feature>
<evidence type="ECO:0000256" key="6">
    <source>
        <dbReference type="ARBA" id="ARBA00022737"/>
    </source>
</evidence>
<organism evidence="19 20">
    <name type="scientific">Talaromyces atroroseus</name>
    <dbReference type="NCBI Taxonomy" id="1441469"/>
    <lineage>
        <taxon>Eukaryota</taxon>
        <taxon>Fungi</taxon>
        <taxon>Dikarya</taxon>
        <taxon>Ascomycota</taxon>
        <taxon>Pezizomycotina</taxon>
        <taxon>Eurotiomycetes</taxon>
        <taxon>Eurotiomycetidae</taxon>
        <taxon>Eurotiales</taxon>
        <taxon>Trichocomaceae</taxon>
        <taxon>Talaromyces</taxon>
        <taxon>Talaromyces sect. Trachyspermi</taxon>
    </lineage>
</organism>
<dbReference type="GeneID" id="31000019"/>
<evidence type="ECO:0000259" key="17">
    <source>
        <dbReference type="PROSITE" id="PS50011"/>
    </source>
</evidence>
<dbReference type="SMART" id="SM00220">
    <property type="entry name" value="S_TKc"/>
    <property type="match status" value="1"/>
</dbReference>
<dbReference type="InterPro" id="IPR036770">
    <property type="entry name" value="Ankyrin_rpt-contain_sf"/>
</dbReference>
<dbReference type="InterPro" id="IPR011009">
    <property type="entry name" value="Kinase-like_dom_sf"/>
</dbReference>
<comment type="caution">
    <text evidence="19">The sequence shown here is derived from an EMBL/GenBank/DDBJ whole genome shotgun (WGS) entry which is preliminary data.</text>
</comment>
<evidence type="ECO:0000313" key="20">
    <source>
        <dbReference type="Proteomes" id="UP000214365"/>
    </source>
</evidence>
<evidence type="ECO:0000256" key="10">
    <source>
        <dbReference type="ARBA" id="ARBA00022840"/>
    </source>
</evidence>
<evidence type="ECO:0000256" key="7">
    <source>
        <dbReference type="ARBA" id="ARBA00022741"/>
    </source>
</evidence>
<dbReference type="SUPFAM" id="SSF56112">
    <property type="entry name" value="Protein kinase-like (PK-like)"/>
    <property type="match status" value="1"/>
</dbReference>
<feature type="region of interest" description="Disordered" evidence="15">
    <location>
        <begin position="548"/>
        <end position="618"/>
    </location>
</feature>
<dbReference type="GO" id="GO:0036503">
    <property type="term" value="P:ERAD pathway"/>
    <property type="evidence" value="ECO:0007669"/>
    <property type="project" value="TreeGrafter"/>
</dbReference>
<dbReference type="Pfam" id="PF00498">
    <property type="entry name" value="FHA"/>
    <property type="match status" value="1"/>
</dbReference>
<evidence type="ECO:0008006" key="21">
    <source>
        <dbReference type="Google" id="ProtNLM"/>
    </source>
</evidence>
<dbReference type="InterPro" id="IPR008984">
    <property type="entry name" value="SMAD_FHA_dom_sf"/>
</dbReference>
<evidence type="ECO:0000259" key="16">
    <source>
        <dbReference type="PROSITE" id="PS50006"/>
    </source>
</evidence>
<evidence type="ECO:0000256" key="3">
    <source>
        <dbReference type="ARBA" id="ARBA00009262"/>
    </source>
</evidence>
<dbReference type="Pfam" id="PF00069">
    <property type="entry name" value="Pkinase"/>
    <property type="match status" value="1"/>
</dbReference>
<dbReference type="InterPro" id="IPR017441">
    <property type="entry name" value="Protein_kinase_ATP_BS"/>
</dbReference>
<dbReference type="Gene3D" id="3.30.200.20">
    <property type="entry name" value="Phosphorylase Kinase, domain 1"/>
    <property type="match status" value="1"/>
</dbReference>
<dbReference type="GO" id="GO:0004672">
    <property type="term" value="F:protein kinase activity"/>
    <property type="evidence" value="ECO:0007669"/>
    <property type="project" value="InterPro"/>
</dbReference>
<keyword evidence="6" id="KW-0677">Repeat</keyword>
<evidence type="ECO:0000256" key="12">
    <source>
        <dbReference type="ARBA" id="ARBA00023054"/>
    </source>
</evidence>
<evidence type="ECO:0000256" key="13">
    <source>
        <dbReference type="PROSITE-ProRule" id="PRU01389"/>
    </source>
</evidence>
<evidence type="ECO:0000256" key="9">
    <source>
        <dbReference type="ARBA" id="ARBA00022801"/>
    </source>
</evidence>
<keyword evidence="9 13" id="KW-0378">Hydrolase</keyword>
<reference evidence="19 20" key="1">
    <citation type="submission" date="2015-06" db="EMBL/GenBank/DDBJ databases">
        <title>Talaromyces atroroseus IBT 11181 draft genome.</title>
        <authorList>
            <person name="Rasmussen K.B."/>
            <person name="Rasmussen S."/>
            <person name="Petersen B."/>
            <person name="Sicheritz-Ponten T."/>
            <person name="Mortensen U.H."/>
            <person name="Thrane U."/>
        </authorList>
    </citation>
    <scope>NUCLEOTIDE SEQUENCE [LARGE SCALE GENOMIC DNA]</scope>
    <source>
        <strain evidence="19 20">IBT 11181</strain>
    </source>
</reference>
<dbReference type="PROSITE" id="PS00107">
    <property type="entry name" value="PROTEIN_KINASE_ATP"/>
    <property type="match status" value="1"/>
</dbReference>
<dbReference type="Gene3D" id="2.60.200.20">
    <property type="match status" value="1"/>
</dbReference>
<feature type="domain" description="Protein kinase" evidence="17">
    <location>
        <begin position="824"/>
        <end position="1094"/>
    </location>
</feature>
<feature type="region of interest" description="Disordered" evidence="15">
    <location>
        <begin position="277"/>
        <end position="300"/>
    </location>
</feature>
<dbReference type="OrthoDB" id="429841at2759"/>
<dbReference type="PANTHER" id="PTHR16036">
    <property type="entry name" value="ANKYRIN REPEAT AND ZINC FINGER DOMAIN-CONTAINING PROTEIN 1"/>
    <property type="match status" value="1"/>
</dbReference>
<evidence type="ECO:0000256" key="4">
    <source>
        <dbReference type="ARBA" id="ARBA00022490"/>
    </source>
</evidence>
<feature type="region of interest" description="Disordered" evidence="15">
    <location>
        <begin position="403"/>
        <end position="426"/>
    </location>
</feature>
<name>A0A225B1Q7_TALAT</name>
<keyword evidence="12" id="KW-0175">Coiled coil</keyword>
<proteinExistence type="inferred from homology"/>
<dbReference type="Gene3D" id="1.25.40.20">
    <property type="entry name" value="Ankyrin repeat-containing domain"/>
    <property type="match status" value="1"/>
</dbReference>
<dbReference type="CDD" id="cd22670">
    <property type="entry name" value="FHA_MEK1-like"/>
    <property type="match status" value="1"/>
</dbReference>
<keyword evidence="5 13" id="KW-0540">Nuclease</keyword>
<feature type="region of interest" description="Disordered" evidence="15">
    <location>
        <begin position="113"/>
        <end position="137"/>
    </location>
</feature>
<evidence type="ECO:0000256" key="5">
    <source>
        <dbReference type="ARBA" id="ARBA00022722"/>
    </source>
</evidence>
<dbReference type="PROSITE" id="PS00108">
    <property type="entry name" value="PROTEIN_KINASE_ST"/>
    <property type="match status" value="1"/>
</dbReference>
<feature type="compositionally biased region" description="Low complexity" evidence="15">
    <location>
        <begin position="409"/>
        <end position="421"/>
    </location>
</feature>
<feature type="compositionally biased region" description="Basic and acidic residues" evidence="15">
    <location>
        <begin position="553"/>
        <end position="583"/>
    </location>
</feature>
<evidence type="ECO:0000259" key="18">
    <source>
        <dbReference type="PROSITE" id="PS52044"/>
    </source>
</evidence>
<dbReference type="GO" id="GO:0004519">
    <property type="term" value="F:endonuclease activity"/>
    <property type="evidence" value="ECO:0007669"/>
    <property type="project" value="UniProtKB-KW"/>
</dbReference>
<keyword evidence="4 13" id="KW-0963">Cytoplasm</keyword>
<evidence type="ECO:0000256" key="11">
    <source>
        <dbReference type="ARBA" id="ARBA00023043"/>
    </source>
</evidence>
<comment type="subcellular location">
    <subcellularLocation>
        <location evidence="1">Cytoplasm</location>
    </subcellularLocation>
</comment>
<comment type="similarity">
    <text evidence="2">Belongs to the protein kinase superfamily. CAMK Ser/Thr protein kinase family. CHEK2 subfamily.</text>
</comment>
<feature type="active site" evidence="13">
    <location>
        <position position="287"/>
    </location>
</feature>
<feature type="domain" description="FHA" evidence="16">
    <location>
        <begin position="698"/>
        <end position="757"/>
    </location>
</feature>
<gene>
    <name evidence="19" type="ORF">UA08_00264</name>
</gene>
<sequence>MASNGSQAEDFLKGPLYIYDLPSKLLSNLTPKSYAQVIAPSTIDVVTPIATESPERDINTIPTSNSCTLCQISFPSVQERRDHARSDHHRYNVKAQLRGNRVLTESEFTKAIGDIDESISGSESSESDEDEFEPHPSDSNLVALLKKQARISQEAEREAPREKSAFSRQPMIWFSSPDLPPNTAVGVYKALFSNEEQDEPEHIVDSLRRKQLEPIRRVNNAENVAATHNGPHIFMCMIGGGHFAAMVIALAPEIQKRHGGIEERQARVLAHKTFHRYTTRRKQGGSQSANDSAKGAAHSAGSSLRRYNEAALENDIRTLLKEWRSMIDTAQLIFVRATGNTNRRTLFGSYEGQVLRNNDIRLRNFPFSTRRATQAELMRCFKELTKAKVSQIDEAALAAAQNKQREASAKASKPSAQPKTPKLSEEEEAAMLHTSQIQALIRRSKAPALLSYISNNAVPPSFKFFPTDAPQNYHAPTPLHLAANSDSPALVTSLLTKAKFDPTVKNGEGKTPFDLAGDRATRDAFRVARHEMGESAWDWEAAHVPSPVSRAEVSQRQEQQKEEAAKEEASRRKAEIERLKAEETASAAALDKRKNAGGKKLSSVDKTAAEKREDEMRGMTPEMRMRLERERRARAAEERIRRMQRVPQSPLFSSVCNFCNLSHSGEMDILQCVGKLCRWDPITKQVSEPRPISAYRPFLVGRDRKTCHYVLDDACVSSLHLRIYTVVYDFDNPLEVAPLVYAQDMSTNGAFWNGQRIDRRNGGAVLLSDGDILRLSSNSFLEFRSEYQSEKPLTSVQKEEAKVVLSQCLSYYTNDRQDFADEYLITDRILGEGSFGRVHMAVSLNSTSQVACKVVTLRAVKTTRKSADTNMFELQKREMFILQKLCHPNIIGVEKVILTENSLFIFEELITAGDLFTFIASKGDNITDFDAACIIRQILIALNYLHDKNIAHRDLKPENILMTSHGVHCRVVLADFGCAQIMSSGMERMSTVVGTWDYTAPEVYKEMNLRGYTKSVDLWSVGCITVVLLIGTPPFPFSASGTPDDGEPGDLKEVFMNIRWDEASTWAQSFVLSLLVLDERKRLTVREALQHSWFTNAQYKSKLKQNYERAVRDWRPRVTRPLHKDENFLQADARLVDSTKGVEQTLSKLKLPGSRVYKTTCEKDTGDRDNSKFFDAKILSHEQAVMGDFGVIDAPGSHSTRRSFSPRAWSTQFTERQHLFSSNILNVNQKPRAWPPENAWEQAQRPWLSTSKNVNGDGNIPTDITLLISNPVVGIKRPLDETVSQPQEEGEVYEEIENKITGKKQRVLYRER</sequence>
<feature type="compositionally biased region" description="Basic and acidic residues" evidence="15">
    <location>
        <begin position="607"/>
        <end position="618"/>
    </location>
</feature>
<evidence type="ECO:0000256" key="1">
    <source>
        <dbReference type="ARBA" id="ARBA00004496"/>
    </source>
</evidence>
<keyword evidence="7 14" id="KW-0547">Nucleotide-binding</keyword>
<dbReference type="InterPro" id="IPR000253">
    <property type="entry name" value="FHA_dom"/>
</dbReference>
<evidence type="ECO:0000313" key="19">
    <source>
        <dbReference type="EMBL" id="OKL63638.1"/>
    </source>
</evidence>
<dbReference type="GO" id="GO:0005737">
    <property type="term" value="C:cytoplasm"/>
    <property type="evidence" value="ECO:0007669"/>
    <property type="project" value="UniProtKB-SubCell"/>
</dbReference>
<dbReference type="GO" id="GO:0016787">
    <property type="term" value="F:hydrolase activity"/>
    <property type="evidence" value="ECO:0007669"/>
    <property type="project" value="UniProtKB-KW"/>
</dbReference>
<dbReference type="Gene3D" id="1.10.510.10">
    <property type="entry name" value="Transferase(Phosphotransferase) domain 1"/>
    <property type="match status" value="1"/>
</dbReference>
<evidence type="ECO:0000256" key="14">
    <source>
        <dbReference type="PROSITE-ProRule" id="PRU10141"/>
    </source>
</evidence>
<comment type="similarity">
    <text evidence="3 13">Belongs to the ANKZF1/VMS1 family.</text>
</comment>
<dbReference type="STRING" id="1441469.A0A225B1Q7"/>
<dbReference type="RefSeq" id="XP_020123759.1">
    <property type="nucleotide sequence ID" value="XM_020260051.1"/>
</dbReference>
<feature type="binding site" evidence="14">
    <location>
        <position position="861"/>
    </location>
    <ligand>
        <name>ATP</name>
        <dbReference type="ChEBI" id="CHEBI:30616"/>
    </ligand>
</feature>
<evidence type="ECO:0000256" key="15">
    <source>
        <dbReference type="SAM" id="MobiDB-lite"/>
    </source>
</evidence>
<dbReference type="InterPro" id="IPR008271">
    <property type="entry name" value="Ser/Thr_kinase_AS"/>
</dbReference>
<protein>
    <recommendedName>
        <fullName evidence="21">VMS1-like protein</fullName>
    </recommendedName>
</protein>
<dbReference type="Pfam" id="PF18826">
    <property type="entry name" value="bVLRF1"/>
    <property type="match status" value="1"/>
</dbReference>
<dbReference type="PROSITE" id="PS52044">
    <property type="entry name" value="VLRF1"/>
    <property type="match status" value="1"/>
</dbReference>
<dbReference type="InterPro" id="IPR000719">
    <property type="entry name" value="Prot_kinase_dom"/>
</dbReference>